<comment type="subcellular location">
    <subcellularLocation>
        <location evidence="1">Membrane</location>
        <topology evidence="1">Multi-pass membrane protein</topology>
    </subcellularLocation>
</comment>
<feature type="transmembrane region" description="Helical" evidence="5">
    <location>
        <begin position="71"/>
        <end position="89"/>
    </location>
</feature>
<evidence type="ECO:0000259" key="6">
    <source>
        <dbReference type="Pfam" id="PF12698"/>
    </source>
</evidence>
<evidence type="ECO:0000313" key="7">
    <source>
        <dbReference type="EMBL" id="MCF8589018.1"/>
    </source>
</evidence>
<feature type="transmembrane region" description="Helical" evidence="5">
    <location>
        <begin position="175"/>
        <end position="193"/>
    </location>
</feature>
<evidence type="ECO:0000256" key="4">
    <source>
        <dbReference type="ARBA" id="ARBA00023136"/>
    </source>
</evidence>
<evidence type="ECO:0000256" key="1">
    <source>
        <dbReference type="ARBA" id="ARBA00004141"/>
    </source>
</evidence>
<keyword evidence="3 5" id="KW-1133">Transmembrane helix</keyword>
<evidence type="ECO:0000256" key="3">
    <source>
        <dbReference type="ARBA" id="ARBA00022989"/>
    </source>
</evidence>
<gene>
    <name evidence="7" type="ORF">L5G33_11155</name>
</gene>
<organism evidence="7 8">
    <name type="scientific">Gordonia liuliyuniae</name>
    <dbReference type="NCBI Taxonomy" id="2911517"/>
    <lineage>
        <taxon>Bacteria</taxon>
        <taxon>Bacillati</taxon>
        <taxon>Actinomycetota</taxon>
        <taxon>Actinomycetes</taxon>
        <taxon>Mycobacteriales</taxon>
        <taxon>Gordoniaceae</taxon>
        <taxon>Gordonia</taxon>
    </lineage>
</organism>
<evidence type="ECO:0000256" key="2">
    <source>
        <dbReference type="ARBA" id="ARBA00022692"/>
    </source>
</evidence>
<proteinExistence type="predicted"/>
<reference evidence="7 8" key="1">
    <citation type="submission" date="2022-01" db="EMBL/GenBank/DDBJ databases">
        <authorList>
            <person name="Huang Y."/>
        </authorList>
    </citation>
    <scope>NUCLEOTIDE SEQUENCE [LARGE SCALE GENOMIC DNA]</scope>
    <source>
        <strain evidence="7 8">HY366</strain>
    </source>
</reference>
<keyword evidence="8" id="KW-1185">Reference proteome</keyword>
<comment type="caution">
    <text evidence="7">The sequence shown here is derived from an EMBL/GenBank/DDBJ whole genome shotgun (WGS) entry which is preliminary data.</text>
</comment>
<feature type="domain" description="ABC-2 type transporter transmembrane" evidence="6">
    <location>
        <begin position="70"/>
        <end position="262"/>
    </location>
</feature>
<protein>
    <submittedName>
        <fullName evidence="7">ABC transporter permease</fullName>
    </submittedName>
</protein>
<dbReference type="InterPro" id="IPR013525">
    <property type="entry name" value="ABC2_TM"/>
</dbReference>
<dbReference type="EMBL" id="JAKKOR010000008">
    <property type="protein sequence ID" value="MCF8589018.1"/>
    <property type="molecule type" value="Genomic_DNA"/>
</dbReference>
<feature type="transmembrane region" description="Helical" evidence="5">
    <location>
        <begin position="110"/>
        <end position="136"/>
    </location>
</feature>
<sequence>MTTATPTTTFRRSPLMSLARAEFLQFRRNKTLVVTGVIFPILLPVATYLLLRSGNDGHVDRDGVAATFDMFALFALMFVQYYTVLSMVTTRRSEGVLKRLRTGEATDWQILAAPNAPGVLVTTASSLLVCAIVYATGAPGPVNVLAMIIALVGGSAVFGLLALATSGFTKNAEAAQITSLPVMALAMAGMGNIRSTLPDRAADLLGWTPYAAVSDLMHLGAAGKTATAGTDAPMTDFAGTFTDIGRPVATLVIWTAIAIALVYKGFRWDDRG</sequence>
<dbReference type="RefSeq" id="WP_236998260.1">
    <property type="nucleotide sequence ID" value="NZ_JAKKOR010000008.1"/>
</dbReference>
<dbReference type="Pfam" id="PF12698">
    <property type="entry name" value="ABC2_membrane_3"/>
    <property type="match status" value="1"/>
</dbReference>
<feature type="transmembrane region" description="Helical" evidence="5">
    <location>
        <begin position="32"/>
        <end position="51"/>
    </location>
</feature>
<keyword evidence="2 5" id="KW-0812">Transmembrane</keyword>
<name>A0ABS9ITY2_9ACTN</name>
<evidence type="ECO:0000256" key="5">
    <source>
        <dbReference type="SAM" id="Phobius"/>
    </source>
</evidence>
<feature type="transmembrane region" description="Helical" evidence="5">
    <location>
        <begin position="142"/>
        <end position="163"/>
    </location>
</feature>
<accession>A0ABS9ITY2</accession>
<dbReference type="Proteomes" id="UP001200110">
    <property type="component" value="Unassembled WGS sequence"/>
</dbReference>
<keyword evidence="4 5" id="KW-0472">Membrane</keyword>
<evidence type="ECO:0000313" key="8">
    <source>
        <dbReference type="Proteomes" id="UP001200110"/>
    </source>
</evidence>
<feature type="transmembrane region" description="Helical" evidence="5">
    <location>
        <begin position="244"/>
        <end position="263"/>
    </location>
</feature>